<dbReference type="PANTHER" id="PTHR16166">
    <property type="entry name" value="VACUOLAR PROTEIN SORTING-ASSOCIATED PROTEIN VPS13"/>
    <property type="match status" value="1"/>
</dbReference>
<dbReference type="PANTHER" id="PTHR16166:SF137">
    <property type="entry name" value="PLECKSTRIN HOMOLOGY (PH) DOMAIN-CONTAINING PROTEIN"/>
    <property type="match status" value="1"/>
</dbReference>
<feature type="domain" description="Intermembrane lipid transfer protein VPS13-like C-terminal" evidence="2">
    <location>
        <begin position="751"/>
        <end position="861"/>
    </location>
</feature>
<evidence type="ECO:0008006" key="5">
    <source>
        <dbReference type="Google" id="ProtNLM"/>
    </source>
</evidence>
<keyword evidence="4" id="KW-1185">Reference proteome</keyword>
<dbReference type="Pfam" id="PF25036">
    <property type="entry name" value="VPS13_VAB"/>
    <property type="match status" value="1"/>
</dbReference>
<comment type="caution">
    <text evidence="3">The sequence shown here is derived from an EMBL/GenBank/DDBJ whole genome shotgun (WGS) entry which is preliminary data.</text>
</comment>
<accession>A0ABQ8GZ73</accession>
<evidence type="ECO:0000313" key="3">
    <source>
        <dbReference type="EMBL" id="KAH7511642.1"/>
    </source>
</evidence>
<dbReference type="InterPro" id="IPR009543">
    <property type="entry name" value="VPS13_VAB"/>
</dbReference>
<protein>
    <recommendedName>
        <fullName evidence="5">Vacuolar protein sorting-associated protein 13 VPS13 adaptor binding domain-containing protein</fullName>
    </recommendedName>
</protein>
<gene>
    <name evidence="3" type="ORF">JRO89_XSUnG0186100</name>
</gene>
<dbReference type="InterPro" id="IPR056748">
    <property type="entry name" value="VPS13-like_C"/>
</dbReference>
<reference evidence="3 4" key="1">
    <citation type="submission" date="2021-02" db="EMBL/GenBank/DDBJ databases">
        <title>Plant Genome Project.</title>
        <authorList>
            <person name="Zhang R.-G."/>
        </authorList>
    </citation>
    <scope>NUCLEOTIDE SEQUENCE [LARGE SCALE GENOMIC DNA]</scope>
    <source>
        <tissue evidence="3">Leaves</tissue>
    </source>
</reference>
<proteinExistence type="predicted"/>
<dbReference type="Pfam" id="PF25037">
    <property type="entry name" value="VPS13_C"/>
    <property type="match status" value="1"/>
</dbReference>
<dbReference type="EMBL" id="JAFEMO010000520">
    <property type="protein sequence ID" value="KAH7511642.1"/>
    <property type="molecule type" value="Genomic_DNA"/>
</dbReference>
<organism evidence="3 4">
    <name type="scientific">Xanthoceras sorbifolium</name>
    <dbReference type="NCBI Taxonomy" id="99658"/>
    <lineage>
        <taxon>Eukaryota</taxon>
        <taxon>Viridiplantae</taxon>
        <taxon>Streptophyta</taxon>
        <taxon>Embryophyta</taxon>
        <taxon>Tracheophyta</taxon>
        <taxon>Spermatophyta</taxon>
        <taxon>Magnoliopsida</taxon>
        <taxon>eudicotyledons</taxon>
        <taxon>Gunneridae</taxon>
        <taxon>Pentapetalae</taxon>
        <taxon>rosids</taxon>
        <taxon>malvids</taxon>
        <taxon>Sapindales</taxon>
        <taxon>Sapindaceae</taxon>
        <taxon>Xanthoceroideae</taxon>
        <taxon>Xanthoceras</taxon>
    </lineage>
</organism>
<feature type="domain" description="Vacuolar protein sorting-associated protein 13 VPS13 adaptor binding" evidence="1">
    <location>
        <begin position="135"/>
        <end position="302"/>
    </location>
</feature>
<evidence type="ECO:0000259" key="2">
    <source>
        <dbReference type="Pfam" id="PF25037"/>
    </source>
</evidence>
<dbReference type="Proteomes" id="UP000827721">
    <property type="component" value="Unassembled WGS sequence"/>
</dbReference>
<dbReference type="InterPro" id="IPR026847">
    <property type="entry name" value="VPS13"/>
</dbReference>
<evidence type="ECO:0000313" key="4">
    <source>
        <dbReference type="Proteomes" id="UP000827721"/>
    </source>
</evidence>
<evidence type="ECO:0000259" key="1">
    <source>
        <dbReference type="Pfam" id="PF25036"/>
    </source>
</evidence>
<sequence length="1180" mass="133665">MCRIVQLILEQNYDKEQLLLAKIIRVYAPYWFEIARCPPLSYKLLDLAGKKQTRNIFRSKQESEVILEEITEEEIYGGHTIASALNFNLLGLSVSISQAGNDRFGPVKDLSPLGDMDGSLDLCAYDADGKFMRLFISTKPCPYQSVPTKVISVRPFMTFTNRLGQDIFIKLNSEDEPKVLHASDSRMSFIYRETRGPDELQVRLEDTEWSFPVQITKEDTISLVLRRHDGSRRFLRTEIRGYEEGSRFIVVFRLGSTNGPIRIENRTNSKRIAIRQSGFDEDAWIQLEPLSTSTFSWEDPYGQKIIDAKIDNHISMSVWKLDMEKTGLCSAEEEELGLQFHVIEMGDIKVVRFTEVTSSSNDEIRSLTSMGNWGSFHMQKEMQLNSTPIELIVELGVVGVSVVDHRPKELSYLYLERVFVSYSTGYDGGATSRFKLILGQLQIDNQLPLTLMPVLLATEQATDLHHPVFKMTITKRNENTDGVQVFPYVYIRVTDKVWRLNIHEPIIWALVDFYNNLQLNRVPQSTSVSAVDPEIRLNLIDVSEVRLKVSLETAPTQRPHGVLGVWSPILSAIGNAFKIQVHLRRVMHRDRFMRKSSIIPAVGNRIWRDLIHNPLHLIFSVDVLGMTSSTLASLSKGFAELSTDGQFLQLRSKQVWSRRITGVGDGIVQGTEALAQGVAFGVSGVVTKPMESARQNGLLGLAHGLGRAFLGFIVQPVSGALDFVSLTVDGIGASCSKCLEVLNNKTTFQRIRNPRAIRADGVLREYCEKEAVGQMILYLAEASRHFGCTELFKEPSKFAWSDYYEEHFSIPNQRIVLVTNKRVLLLQCLSPDKMDKKPCKIMWDVPWEELMAVELAKAGCQQPSHLILHLKSFKRSENFVRVIKCSVEEMDGREPQAVRICSVMRKMWKAYQSNMKSLVLKVPSSQRHVYFAWNEADGREPRTPNKAIIKSREFSSFSSTSDEKKFVKHTINFVKIWTSEQEAKGRCTLCRKQVAEDGGICTIWRPICPDGYVFIGDIARVGCHPPNVAAVYHNIDRLFALPVGYDLSRGAAVLHSFSTLIAGLAGDMPCVWRNCMDDYTTPVSIWHPRAPEGFVSPGCIAVANFEEPEPNLVYCVAESIAEEIVFEDQKIWSAPDAYPWACHIYQVRSDALHLVALRQIKEESDWKPMRVIDDPQPMLQ</sequence>
<name>A0ABQ8GZ73_9ROSI</name>